<organism evidence="2 3">
    <name type="scientific">Oryzihumus leptocrescens</name>
    <dbReference type="NCBI Taxonomy" id="297536"/>
    <lineage>
        <taxon>Bacteria</taxon>
        <taxon>Bacillati</taxon>
        <taxon>Actinomycetota</taxon>
        <taxon>Actinomycetes</taxon>
        <taxon>Micrococcales</taxon>
        <taxon>Intrasporangiaceae</taxon>
        <taxon>Oryzihumus</taxon>
    </lineage>
</organism>
<keyword evidence="3" id="KW-1185">Reference proteome</keyword>
<evidence type="ECO:0000313" key="2">
    <source>
        <dbReference type="EMBL" id="TQL61997.1"/>
    </source>
</evidence>
<protein>
    <submittedName>
        <fullName evidence="2">Pimeloyl-ACP methyl ester carboxylesterase</fullName>
    </submittedName>
</protein>
<name>A0A542ZNW1_9MICO</name>
<evidence type="ECO:0000259" key="1">
    <source>
        <dbReference type="Pfam" id="PF00561"/>
    </source>
</evidence>
<accession>A0A542ZNW1</accession>
<comment type="caution">
    <text evidence="2">The sequence shown here is derived from an EMBL/GenBank/DDBJ whole genome shotgun (WGS) entry which is preliminary data.</text>
</comment>
<dbReference type="PANTHER" id="PTHR43798">
    <property type="entry name" value="MONOACYLGLYCEROL LIPASE"/>
    <property type="match status" value="1"/>
</dbReference>
<dbReference type="RefSeq" id="WP_221632568.1">
    <property type="nucleotide sequence ID" value="NZ_BAAAKX010000011.1"/>
</dbReference>
<dbReference type="PANTHER" id="PTHR43798:SF6">
    <property type="entry name" value="HYDROLASE, PUTATIVE (AFU_ORTHOLOGUE AFUA_4G13070)-RELATED"/>
    <property type="match status" value="1"/>
</dbReference>
<dbReference type="AlphaFoldDB" id="A0A542ZNW1"/>
<dbReference type="Proteomes" id="UP000319514">
    <property type="component" value="Unassembled WGS sequence"/>
</dbReference>
<reference evidence="2 3" key="1">
    <citation type="submission" date="2019-06" db="EMBL/GenBank/DDBJ databases">
        <title>Sequencing the genomes of 1000 actinobacteria strains.</title>
        <authorList>
            <person name="Klenk H.-P."/>
        </authorList>
    </citation>
    <scope>NUCLEOTIDE SEQUENCE [LARGE SCALE GENOMIC DNA]</scope>
    <source>
        <strain evidence="2 3">DSM 18082</strain>
    </source>
</reference>
<dbReference type="GO" id="GO:0003824">
    <property type="term" value="F:catalytic activity"/>
    <property type="evidence" value="ECO:0007669"/>
    <property type="project" value="UniProtKB-ARBA"/>
</dbReference>
<gene>
    <name evidence="2" type="ORF">FB474_3426</name>
</gene>
<sequence length="287" mass="31640">MSDFVDALGVQVHHVTRGPAAGPDVPTAVLLHGFSPDHRLMTGCFEPVFERRQEWRRIYLDLPGMGRTVAPDWVRGTDDVFRVVQAAVAALVPTGPYAVCGESFGGYLARGLAAADPERVEGLALVAPMVVAEHAERDVPGHRVLHRDEAFMASVGGGGAEFDEIAVVQDAVTWQRTQDEVVTGLDVADAAALDRIRRAWTGTFPLDGDRPFDRPALFVTGRQDSSTGYRDLWQVFERYPRATFAVLDRAGHNVQIEQQAVFEAMVHEWLDRVDEARKAVRDGRIGR</sequence>
<evidence type="ECO:0000313" key="3">
    <source>
        <dbReference type="Proteomes" id="UP000319514"/>
    </source>
</evidence>
<dbReference type="Gene3D" id="3.40.50.1820">
    <property type="entry name" value="alpha/beta hydrolase"/>
    <property type="match status" value="1"/>
</dbReference>
<dbReference type="SUPFAM" id="SSF53474">
    <property type="entry name" value="alpha/beta-Hydrolases"/>
    <property type="match status" value="1"/>
</dbReference>
<feature type="domain" description="AB hydrolase-1" evidence="1">
    <location>
        <begin position="29"/>
        <end position="257"/>
    </location>
</feature>
<dbReference type="InterPro" id="IPR000073">
    <property type="entry name" value="AB_hydrolase_1"/>
</dbReference>
<proteinExistence type="predicted"/>
<dbReference type="Pfam" id="PF00561">
    <property type="entry name" value="Abhydrolase_1"/>
    <property type="match status" value="1"/>
</dbReference>
<dbReference type="EMBL" id="VFOQ01000001">
    <property type="protein sequence ID" value="TQL61997.1"/>
    <property type="molecule type" value="Genomic_DNA"/>
</dbReference>
<dbReference type="PRINTS" id="PR00111">
    <property type="entry name" value="ABHYDROLASE"/>
</dbReference>
<dbReference type="InterPro" id="IPR029058">
    <property type="entry name" value="AB_hydrolase_fold"/>
</dbReference>
<dbReference type="InterPro" id="IPR050266">
    <property type="entry name" value="AB_hydrolase_sf"/>
</dbReference>